<keyword evidence="3" id="KW-1185">Reference proteome</keyword>
<accession>A0A6G1J3H9</accession>
<dbReference type="Proteomes" id="UP000799291">
    <property type="component" value="Unassembled WGS sequence"/>
</dbReference>
<feature type="region of interest" description="Disordered" evidence="1">
    <location>
        <begin position="1"/>
        <end position="132"/>
    </location>
</feature>
<dbReference type="Pfam" id="PF12223">
    <property type="entry name" value="DUF3602"/>
    <property type="match status" value="1"/>
</dbReference>
<feature type="compositionally biased region" description="Basic and acidic residues" evidence="1">
    <location>
        <begin position="70"/>
        <end position="80"/>
    </location>
</feature>
<reference evidence="2" key="1">
    <citation type="journal article" date="2020" name="Stud. Mycol.">
        <title>101 Dothideomycetes genomes: a test case for predicting lifestyles and emergence of pathogens.</title>
        <authorList>
            <person name="Haridas S."/>
            <person name="Albert R."/>
            <person name="Binder M."/>
            <person name="Bloem J."/>
            <person name="Labutti K."/>
            <person name="Salamov A."/>
            <person name="Andreopoulos B."/>
            <person name="Baker S."/>
            <person name="Barry K."/>
            <person name="Bills G."/>
            <person name="Bluhm B."/>
            <person name="Cannon C."/>
            <person name="Castanera R."/>
            <person name="Culley D."/>
            <person name="Daum C."/>
            <person name="Ezra D."/>
            <person name="Gonzalez J."/>
            <person name="Henrissat B."/>
            <person name="Kuo A."/>
            <person name="Liang C."/>
            <person name="Lipzen A."/>
            <person name="Lutzoni F."/>
            <person name="Magnuson J."/>
            <person name="Mondo S."/>
            <person name="Nolan M."/>
            <person name="Ohm R."/>
            <person name="Pangilinan J."/>
            <person name="Park H.-J."/>
            <person name="Ramirez L."/>
            <person name="Alfaro M."/>
            <person name="Sun H."/>
            <person name="Tritt A."/>
            <person name="Yoshinaga Y."/>
            <person name="Zwiers L.-H."/>
            <person name="Turgeon B."/>
            <person name="Goodwin S."/>
            <person name="Spatafora J."/>
            <person name="Crous P."/>
            <person name="Grigoriev I."/>
        </authorList>
    </citation>
    <scope>NUCLEOTIDE SEQUENCE</scope>
    <source>
        <strain evidence="2">CBS 122367</strain>
    </source>
</reference>
<protein>
    <submittedName>
        <fullName evidence="2">Uncharacterized protein</fullName>
    </submittedName>
</protein>
<dbReference type="InterPro" id="IPR053203">
    <property type="entry name" value="Cisplatin_resist-associated"/>
</dbReference>
<dbReference type="AlphaFoldDB" id="A0A6G1J3H9"/>
<feature type="compositionally biased region" description="Basic and acidic residues" evidence="1">
    <location>
        <begin position="94"/>
        <end position="125"/>
    </location>
</feature>
<sequence length="132" mass="13784">MTSPERIASHGRGGAGNIGKDASTGSDLTDLVTPTLKSDHYTTGRGGSGNMARNDPNHPELARASQDVEAPPHREAEGPHHYGRGGAANIAKPTPEEARAAQEHKQRTEDAAAGKGLVEKGKEFISKLGGKK</sequence>
<evidence type="ECO:0000313" key="2">
    <source>
        <dbReference type="EMBL" id="KAF2684770.1"/>
    </source>
</evidence>
<dbReference type="PANTHER" id="PTHR34693:SF1">
    <property type="entry name" value="PROTEIN PAR32"/>
    <property type="match status" value="1"/>
</dbReference>
<evidence type="ECO:0000256" key="1">
    <source>
        <dbReference type="SAM" id="MobiDB-lite"/>
    </source>
</evidence>
<gene>
    <name evidence="2" type="ORF">K458DRAFT_417636</name>
</gene>
<evidence type="ECO:0000313" key="3">
    <source>
        <dbReference type="Proteomes" id="UP000799291"/>
    </source>
</evidence>
<organism evidence="2 3">
    <name type="scientific">Lentithecium fluviatile CBS 122367</name>
    <dbReference type="NCBI Taxonomy" id="1168545"/>
    <lineage>
        <taxon>Eukaryota</taxon>
        <taxon>Fungi</taxon>
        <taxon>Dikarya</taxon>
        <taxon>Ascomycota</taxon>
        <taxon>Pezizomycotina</taxon>
        <taxon>Dothideomycetes</taxon>
        <taxon>Pleosporomycetidae</taxon>
        <taxon>Pleosporales</taxon>
        <taxon>Massarineae</taxon>
        <taxon>Lentitheciaceae</taxon>
        <taxon>Lentithecium</taxon>
    </lineage>
</organism>
<dbReference type="PANTHER" id="PTHR34693">
    <property type="entry name" value="PROTEIN PAR32"/>
    <property type="match status" value="1"/>
</dbReference>
<dbReference type="InterPro" id="IPR022024">
    <property type="entry name" value="DUF3602"/>
</dbReference>
<dbReference type="OrthoDB" id="3063476at2759"/>
<dbReference type="EMBL" id="MU005580">
    <property type="protein sequence ID" value="KAF2684770.1"/>
    <property type="molecule type" value="Genomic_DNA"/>
</dbReference>
<name>A0A6G1J3H9_9PLEO</name>
<proteinExistence type="predicted"/>